<dbReference type="Gene3D" id="3.40.50.1000">
    <property type="entry name" value="HAD superfamily/HAD-like"/>
    <property type="match status" value="1"/>
</dbReference>
<dbReference type="InterPro" id="IPR036412">
    <property type="entry name" value="HAD-like_sf"/>
</dbReference>
<evidence type="ECO:0000313" key="2">
    <source>
        <dbReference type="Proteomes" id="UP000229383"/>
    </source>
</evidence>
<protein>
    <recommendedName>
        <fullName evidence="3">FCP1 homology domain-containing protein</fullName>
    </recommendedName>
</protein>
<dbReference type="EMBL" id="PFCN01000007">
    <property type="protein sequence ID" value="PIR70637.1"/>
    <property type="molecule type" value="Genomic_DNA"/>
</dbReference>
<evidence type="ECO:0008006" key="3">
    <source>
        <dbReference type="Google" id="ProtNLM"/>
    </source>
</evidence>
<dbReference type="InterPro" id="IPR023214">
    <property type="entry name" value="HAD_sf"/>
</dbReference>
<dbReference type="SUPFAM" id="SSF56784">
    <property type="entry name" value="HAD-like"/>
    <property type="match status" value="1"/>
</dbReference>
<comment type="caution">
    <text evidence="1">The sequence shown here is derived from an EMBL/GenBank/DDBJ whole genome shotgun (WGS) entry which is preliminary data.</text>
</comment>
<dbReference type="CDD" id="cd01427">
    <property type="entry name" value="HAD_like"/>
    <property type="match status" value="1"/>
</dbReference>
<reference evidence="2" key="1">
    <citation type="submission" date="2017-09" db="EMBL/GenBank/DDBJ databases">
        <title>Depth-based differentiation of microbial function through sediment-hosted aquifers and enrichment of novel symbionts in the deep terrestrial subsurface.</title>
        <authorList>
            <person name="Probst A.J."/>
            <person name="Ladd B."/>
            <person name="Jarett J.K."/>
            <person name="Geller-Mcgrath D.E."/>
            <person name="Sieber C.M.K."/>
            <person name="Emerson J.B."/>
            <person name="Anantharaman K."/>
            <person name="Thomas B.C."/>
            <person name="Malmstrom R."/>
            <person name="Stieglmeier M."/>
            <person name="Klingl A."/>
            <person name="Woyke T."/>
            <person name="Ryan C.M."/>
            <person name="Banfield J.F."/>
        </authorList>
    </citation>
    <scope>NUCLEOTIDE SEQUENCE [LARGE SCALE GENOMIC DNA]</scope>
</reference>
<proteinExistence type="predicted"/>
<dbReference type="Proteomes" id="UP000229383">
    <property type="component" value="Unassembled WGS sequence"/>
</dbReference>
<accession>A0A2H0TGG2</accession>
<sequence>MHKRNKTMKLALIDFDGTLFSTGDFFDEIKKDIQVGLSLPGQVADTALKAFIFSGEGCNHLKHIEKIKTLYRDLDIGEAKKIFDRSFYTTGRFLYPSVEIFLGRLKKRSWTLNLVTSGDSVWQKKKIEKTGIKDMFEDIYIVKDPSVKTGEIKKILNNCGVCFPKDIVLFIDDRPGILEKAKIAIPEINCVQIGHRGVMRENRMADSNIAEFCRSFEEVEDFVNKIDKI</sequence>
<dbReference type="AlphaFoldDB" id="A0A2H0TGG2"/>
<evidence type="ECO:0000313" key="1">
    <source>
        <dbReference type="EMBL" id="PIR70637.1"/>
    </source>
</evidence>
<dbReference type="Pfam" id="PF00702">
    <property type="entry name" value="Hydrolase"/>
    <property type="match status" value="1"/>
</dbReference>
<organism evidence="1 2">
    <name type="scientific">Candidatus Niyogibacteria bacterium CG10_big_fil_rev_8_21_14_0_10_42_19</name>
    <dbReference type="NCBI Taxonomy" id="1974725"/>
    <lineage>
        <taxon>Bacteria</taxon>
        <taxon>Candidatus Niyogiibacteriota</taxon>
    </lineage>
</organism>
<name>A0A2H0TGG2_9BACT</name>
<gene>
    <name evidence="1" type="ORF">COU46_00475</name>
</gene>